<dbReference type="Proteomes" id="UP001501570">
    <property type="component" value="Unassembled WGS sequence"/>
</dbReference>
<proteinExistence type="predicted"/>
<gene>
    <name evidence="2" type="ORF">GCM10023322_65540</name>
</gene>
<evidence type="ECO:0000313" key="3">
    <source>
        <dbReference type="Proteomes" id="UP001501570"/>
    </source>
</evidence>
<evidence type="ECO:0000256" key="1">
    <source>
        <dbReference type="SAM" id="MobiDB-lite"/>
    </source>
</evidence>
<dbReference type="EMBL" id="BAABJQ010000026">
    <property type="protein sequence ID" value="GAA5196497.1"/>
    <property type="molecule type" value="Genomic_DNA"/>
</dbReference>
<feature type="compositionally biased region" description="Low complexity" evidence="1">
    <location>
        <begin position="87"/>
        <end position="100"/>
    </location>
</feature>
<evidence type="ECO:0000313" key="2">
    <source>
        <dbReference type="EMBL" id="GAA5196497.1"/>
    </source>
</evidence>
<protein>
    <submittedName>
        <fullName evidence="2">Uncharacterized protein</fullName>
    </submittedName>
</protein>
<keyword evidence="3" id="KW-1185">Reference proteome</keyword>
<accession>A0ABP9SHK5</accession>
<comment type="caution">
    <text evidence="2">The sequence shown here is derived from an EMBL/GenBank/DDBJ whole genome shotgun (WGS) entry which is preliminary data.</text>
</comment>
<dbReference type="RefSeq" id="WP_345636219.1">
    <property type="nucleotide sequence ID" value="NZ_BAABJQ010000026.1"/>
</dbReference>
<reference evidence="3" key="1">
    <citation type="journal article" date="2019" name="Int. J. Syst. Evol. Microbiol.">
        <title>The Global Catalogue of Microorganisms (GCM) 10K type strain sequencing project: providing services to taxonomists for standard genome sequencing and annotation.</title>
        <authorList>
            <consortium name="The Broad Institute Genomics Platform"/>
            <consortium name="The Broad Institute Genome Sequencing Center for Infectious Disease"/>
            <person name="Wu L."/>
            <person name="Ma J."/>
        </authorList>
    </citation>
    <scope>NUCLEOTIDE SEQUENCE [LARGE SCALE GENOMIC DNA]</scope>
    <source>
        <strain evidence="3">JCM 18304</strain>
    </source>
</reference>
<feature type="region of interest" description="Disordered" evidence="1">
    <location>
        <begin position="78"/>
        <end position="154"/>
    </location>
</feature>
<feature type="compositionally biased region" description="Pro residues" evidence="1">
    <location>
        <begin position="114"/>
        <end position="140"/>
    </location>
</feature>
<sequence length="188" mass="20892">MSAHVMRELLLRVQVDANFAERVRVDPDAATAEYDLTDRERETLRGSDWSLHAFLVPRHRLPADRVELEAEPNMVFLQGQPPPDNQLPPLTVPDVTLPEPMSNLHHPLVAPPDEVSPPPTQTPPTENPPTDPPVGPFPPPDEWESGGNQWGRRQVDVAAQQALIEEIQSTTGELRRAKLTALLEGLNL</sequence>
<organism evidence="2 3">
    <name type="scientific">Rugosimonospora acidiphila</name>
    <dbReference type="NCBI Taxonomy" id="556531"/>
    <lineage>
        <taxon>Bacteria</taxon>
        <taxon>Bacillati</taxon>
        <taxon>Actinomycetota</taxon>
        <taxon>Actinomycetes</taxon>
        <taxon>Micromonosporales</taxon>
        <taxon>Micromonosporaceae</taxon>
        <taxon>Rugosimonospora</taxon>
    </lineage>
</organism>
<name>A0ABP9SHK5_9ACTN</name>